<reference evidence="2" key="1">
    <citation type="journal article" date="2014" name="Front. Microbiol.">
        <title>High frequency of phylogenetically diverse reductive dehalogenase-homologous genes in deep subseafloor sedimentary metagenomes.</title>
        <authorList>
            <person name="Kawai M."/>
            <person name="Futagami T."/>
            <person name="Toyoda A."/>
            <person name="Takaki Y."/>
            <person name="Nishi S."/>
            <person name="Hori S."/>
            <person name="Arai W."/>
            <person name="Tsubouchi T."/>
            <person name="Morono Y."/>
            <person name="Uchiyama I."/>
            <person name="Ito T."/>
            <person name="Fujiyama A."/>
            <person name="Inagaki F."/>
            <person name="Takami H."/>
        </authorList>
    </citation>
    <scope>NUCLEOTIDE SEQUENCE</scope>
    <source>
        <strain evidence="2">Expedition CK06-06</strain>
    </source>
</reference>
<dbReference type="SUPFAM" id="SSF56601">
    <property type="entry name" value="beta-lactamase/transpeptidase-like"/>
    <property type="match status" value="1"/>
</dbReference>
<dbReference type="PANTHER" id="PTHR43283">
    <property type="entry name" value="BETA-LACTAMASE-RELATED"/>
    <property type="match status" value="1"/>
</dbReference>
<evidence type="ECO:0000259" key="1">
    <source>
        <dbReference type="Pfam" id="PF00144"/>
    </source>
</evidence>
<protein>
    <recommendedName>
        <fullName evidence="1">Beta-lactamase-related domain-containing protein</fullName>
    </recommendedName>
</protein>
<gene>
    <name evidence="2" type="ORF">S03H2_35516</name>
</gene>
<dbReference type="AlphaFoldDB" id="X1H4Z5"/>
<evidence type="ECO:0000313" key="2">
    <source>
        <dbReference type="EMBL" id="GAH48924.1"/>
    </source>
</evidence>
<accession>X1H4Z5</accession>
<organism evidence="2">
    <name type="scientific">marine sediment metagenome</name>
    <dbReference type="NCBI Taxonomy" id="412755"/>
    <lineage>
        <taxon>unclassified sequences</taxon>
        <taxon>metagenomes</taxon>
        <taxon>ecological metagenomes</taxon>
    </lineage>
</organism>
<proteinExistence type="predicted"/>
<name>X1H4Z5_9ZZZZ</name>
<dbReference type="InterPro" id="IPR001466">
    <property type="entry name" value="Beta-lactam-related"/>
</dbReference>
<dbReference type="Pfam" id="PF00144">
    <property type="entry name" value="Beta-lactamase"/>
    <property type="match status" value="1"/>
</dbReference>
<dbReference type="Gene3D" id="3.40.710.10">
    <property type="entry name" value="DD-peptidase/beta-lactamase superfamily"/>
    <property type="match status" value="1"/>
</dbReference>
<dbReference type="EMBL" id="BARU01021732">
    <property type="protein sequence ID" value="GAH48924.1"/>
    <property type="molecule type" value="Genomic_DNA"/>
</dbReference>
<sequence>LTSNWLGIIVDRATGTNLKAYAEENLFLPLGVEAGEWGTDAEGHNNGCADLHFTARDMAKFGLLYLNDGEYEGKQVIPASWVSESLQRYSEDINVTSGFPANWGLSFRDNGYGYQWWSARVGDHHFDLAWGHGGQLIVLLDEFDTVIVVTSYPFWKQHDEEAWKHELSNVNLVGEFIKSLPKE</sequence>
<dbReference type="PANTHER" id="PTHR43283:SF7">
    <property type="entry name" value="BETA-LACTAMASE-RELATED DOMAIN-CONTAINING PROTEIN"/>
    <property type="match status" value="1"/>
</dbReference>
<dbReference type="InterPro" id="IPR050789">
    <property type="entry name" value="Diverse_Enzym_Activities"/>
</dbReference>
<dbReference type="InterPro" id="IPR012338">
    <property type="entry name" value="Beta-lactam/transpept-like"/>
</dbReference>
<feature type="domain" description="Beta-lactamase-related" evidence="1">
    <location>
        <begin position="2"/>
        <end position="136"/>
    </location>
</feature>
<comment type="caution">
    <text evidence="2">The sequence shown here is derived from an EMBL/GenBank/DDBJ whole genome shotgun (WGS) entry which is preliminary data.</text>
</comment>
<feature type="non-terminal residue" evidence="2">
    <location>
        <position position="1"/>
    </location>
</feature>